<evidence type="ECO:0000256" key="3">
    <source>
        <dbReference type="SAM" id="MobiDB-lite"/>
    </source>
</evidence>
<dbReference type="PANTHER" id="PTHR43709:SF2">
    <property type="entry name" value="DUF453 DOMAIN PROTEIN (AFU_ORTHOLOGUE AFUA_6G00360)"/>
    <property type="match status" value="1"/>
</dbReference>
<dbReference type="Proteomes" id="UP001239445">
    <property type="component" value="Unassembled WGS sequence"/>
</dbReference>
<gene>
    <name evidence="4" type="ORF">QBC47DRAFT_379444</name>
</gene>
<accession>A0AAJ0BDC2</accession>
<organism evidence="4 5">
    <name type="scientific">Echria macrotheca</name>
    <dbReference type="NCBI Taxonomy" id="438768"/>
    <lineage>
        <taxon>Eukaryota</taxon>
        <taxon>Fungi</taxon>
        <taxon>Dikarya</taxon>
        <taxon>Ascomycota</taxon>
        <taxon>Pezizomycotina</taxon>
        <taxon>Sordariomycetes</taxon>
        <taxon>Sordariomycetidae</taxon>
        <taxon>Sordariales</taxon>
        <taxon>Schizotheciaceae</taxon>
        <taxon>Echria</taxon>
    </lineage>
</organism>
<reference evidence="4" key="1">
    <citation type="submission" date="2023-06" db="EMBL/GenBank/DDBJ databases">
        <title>Genome-scale phylogeny and comparative genomics of the fungal order Sordariales.</title>
        <authorList>
            <consortium name="Lawrence Berkeley National Laboratory"/>
            <person name="Hensen N."/>
            <person name="Bonometti L."/>
            <person name="Westerberg I."/>
            <person name="Brannstrom I.O."/>
            <person name="Guillou S."/>
            <person name="Cros-Aarteil S."/>
            <person name="Calhoun S."/>
            <person name="Haridas S."/>
            <person name="Kuo A."/>
            <person name="Mondo S."/>
            <person name="Pangilinan J."/>
            <person name="Riley R."/>
            <person name="Labutti K."/>
            <person name="Andreopoulos B."/>
            <person name="Lipzen A."/>
            <person name="Chen C."/>
            <person name="Yanf M."/>
            <person name="Daum C."/>
            <person name="Ng V."/>
            <person name="Clum A."/>
            <person name="Steindorff A."/>
            <person name="Ohm R."/>
            <person name="Martin F."/>
            <person name="Silar P."/>
            <person name="Natvig D."/>
            <person name="Lalanne C."/>
            <person name="Gautier V."/>
            <person name="Ament-Velasquez S.L."/>
            <person name="Kruys A."/>
            <person name="Hutchinson M.I."/>
            <person name="Powell A.J."/>
            <person name="Barry K."/>
            <person name="Miller A.N."/>
            <person name="Grigoriev I.V."/>
            <person name="Debuchy R."/>
            <person name="Gladieux P."/>
            <person name="Thoren M.H."/>
            <person name="Johannesson H."/>
        </authorList>
    </citation>
    <scope>NUCLEOTIDE SEQUENCE</scope>
    <source>
        <strain evidence="4">PSN4</strain>
    </source>
</reference>
<protein>
    <submittedName>
        <fullName evidence="4">PrpF protein</fullName>
    </submittedName>
</protein>
<dbReference type="InterPro" id="IPR007400">
    <property type="entry name" value="PrpF-like"/>
</dbReference>
<dbReference type="GO" id="GO:0016853">
    <property type="term" value="F:isomerase activity"/>
    <property type="evidence" value="ECO:0007669"/>
    <property type="project" value="UniProtKB-KW"/>
</dbReference>
<dbReference type="PANTHER" id="PTHR43709">
    <property type="entry name" value="ACONITATE ISOMERASE-RELATED"/>
    <property type="match status" value="1"/>
</dbReference>
<dbReference type="AlphaFoldDB" id="A0AAJ0BDC2"/>
<name>A0AAJ0BDC2_9PEZI</name>
<keyword evidence="5" id="KW-1185">Reference proteome</keyword>
<dbReference type="Gene3D" id="3.10.310.10">
    <property type="entry name" value="Diaminopimelate Epimerase, Chain A, domain 1"/>
    <property type="match status" value="2"/>
</dbReference>
<sequence>MHPSLRRSLTKQNVVSSKIPRQAHHLIDINNNPPHFFHHSRRKMNSSTSSQLRSIPAIFARGGTSKGLLIQRHHLPLSPSKWQPILAAAMGSPDLYGRQLDGMGSGISSTSKICVLSESTRPEVADVDFTFVQVGVNDGKLDMAGNCGNMLAAVGPVAFDEGILSEPVVVEDDGRRETTVRIFNTNTGKVIHSRFEVAGDPPKYCPVGEYEMDGVPGRGSKIVLSFVEPAGAKTGRALPTGRGVDVLTLPDGGKIEASLVDVSNPGVFVRVSDLGLDGTLDPGRVEGDSGLKAHLENIRRAGAAKMGLDPDVESVPKIVLVFSPGGEEDIRCLALSMGQAHKAVPLTLALCLGAATRIPGTVPYELARRSDDKDVVTIGHPSGRIQVGTTVRDGEIVSAELHRTARVLMKGEVFY</sequence>
<feature type="region of interest" description="Disordered" evidence="3">
    <location>
        <begin position="1"/>
        <end position="24"/>
    </location>
</feature>
<evidence type="ECO:0000313" key="5">
    <source>
        <dbReference type="Proteomes" id="UP001239445"/>
    </source>
</evidence>
<evidence type="ECO:0000256" key="1">
    <source>
        <dbReference type="ARBA" id="ARBA00007673"/>
    </source>
</evidence>
<evidence type="ECO:0000313" key="4">
    <source>
        <dbReference type="EMBL" id="KAK1756218.1"/>
    </source>
</evidence>
<dbReference type="EMBL" id="MU839832">
    <property type="protein sequence ID" value="KAK1756218.1"/>
    <property type="molecule type" value="Genomic_DNA"/>
</dbReference>
<dbReference type="Pfam" id="PF04303">
    <property type="entry name" value="PrpF"/>
    <property type="match status" value="1"/>
</dbReference>
<comment type="caution">
    <text evidence="4">The sequence shown here is derived from an EMBL/GenBank/DDBJ whole genome shotgun (WGS) entry which is preliminary data.</text>
</comment>
<keyword evidence="2" id="KW-0413">Isomerase</keyword>
<evidence type="ECO:0000256" key="2">
    <source>
        <dbReference type="ARBA" id="ARBA00023235"/>
    </source>
</evidence>
<proteinExistence type="inferred from homology"/>
<dbReference type="SUPFAM" id="SSF54506">
    <property type="entry name" value="Diaminopimelate epimerase-like"/>
    <property type="match status" value="2"/>
</dbReference>
<comment type="similarity">
    <text evidence="1">Belongs to the PrpF family.</text>
</comment>